<organism evidence="1 2">
    <name type="scientific">Cryptococcus floricola</name>
    <dbReference type="NCBI Taxonomy" id="2591691"/>
    <lineage>
        <taxon>Eukaryota</taxon>
        <taxon>Fungi</taxon>
        <taxon>Dikarya</taxon>
        <taxon>Basidiomycota</taxon>
        <taxon>Agaricomycotina</taxon>
        <taxon>Tremellomycetes</taxon>
        <taxon>Tremellales</taxon>
        <taxon>Cryptococcaceae</taxon>
        <taxon>Cryptococcus</taxon>
    </lineage>
</organism>
<proteinExistence type="predicted"/>
<evidence type="ECO:0000313" key="2">
    <source>
        <dbReference type="Proteomes" id="UP000322245"/>
    </source>
</evidence>
<dbReference type="AlphaFoldDB" id="A0A5D3AZ22"/>
<name>A0A5D3AZ22_9TREE</name>
<dbReference type="EMBL" id="NIDF01000038">
    <property type="protein sequence ID" value="TYJ55521.1"/>
    <property type="molecule type" value="Genomic_DNA"/>
</dbReference>
<comment type="caution">
    <text evidence="1">The sequence shown here is derived from an EMBL/GenBank/DDBJ whole genome shotgun (WGS) entry which is preliminary data.</text>
</comment>
<keyword evidence="2" id="KW-1185">Reference proteome</keyword>
<reference evidence="1 2" key="1">
    <citation type="submission" date="2017-05" db="EMBL/GenBank/DDBJ databases">
        <title>The Genome Sequence of Tsuchiyaea wingfieldii DSM 27421.</title>
        <authorList>
            <person name="Cuomo C."/>
            <person name="Passer A."/>
            <person name="Billmyre B."/>
            <person name="Heitman J."/>
        </authorList>
    </citation>
    <scope>NUCLEOTIDE SEQUENCE [LARGE SCALE GENOMIC DNA]</scope>
    <source>
        <strain evidence="1 2">DSM 27421</strain>
    </source>
</reference>
<evidence type="ECO:0000313" key="1">
    <source>
        <dbReference type="EMBL" id="TYJ55521.1"/>
    </source>
</evidence>
<accession>A0A5D3AZ22</accession>
<sequence length="311" mass="35380">MSQDLGGLSMTDITAEQEGWSFQPRPSNDSLSPEAKTLMDAFCETRVHYHPRKMRFKLPDPICSRSDWGVGEDTNVFERLPITMLEFVIPPDHPQVKFELDSDPDNNIVDVRVTNFGQGIDFLDTEVTCFHPVKGLTQPELNSETGLLYHEGDFYLSKENMTIASKKKYLMFEHKLVADKTRMDTIYHEKILKGHDVTFDDGLRFGSPPDFFRTIAMTRTTRAGDSVSLDVRAYYTPREKNVTRPEATDSYSHVTVRRDSDTACSDVQFLVPARMPSYTPEQEAEIVETAGHSFTEASKWTVPGLSVEEQF</sequence>
<dbReference type="Proteomes" id="UP000322245">
    <property type="component" value="Unassembled WGS sequence"/>
</dbReference>
<gene>
    <name evidence="1" type="ORF">B9479_003793</name>
</gene>
<protein>
    <submittedName>
        <fullName evidence="1">Uncharacterized protein</fullName>
    </submittedName>
</protein>